<dbReference type="GO" id="GO:0020037">
    <property type="term" value="F:heme binding"/>
    <property type="evidence" value="ECO:0007669"/>
    <property type="project" value="InterPro"/>
</dbReference>
<protein>
    <submittedName>
        <fullName evidence="12">Cytochrome c4</fullName>
    </submittedName>
</protein>
<evidence type="ECO:0000259" key="11">
    <source>
        <dbReference type="PROSITE" id="PS51007"/>
    </source>
</evidence>
<dbReference type="InterPro" id="IPR036909">
    <property type="entry name" value="Cyt_c-like_dom_sf"/>
</dbReference>
<keyword evidence="5" id="KW-0574">Periplasm</keyword>
<feature type="binding site" description="covalent" evidence="8">
    <location>
        <position position="143"/>
    </location>
    <ligand>
        <name>heme c</name>
        <dbReference type="ChEBI" id="CHEBI:61717"/>
        <label>2</label>
    </ligand>
</feature>
<feature type="chain" id="PRO_5013149706" evidence="10">
    <location>
        <begin position="33"/>
        <end position="210"/>
    </location>
</feature>
<feature type="binding site" description="covalent" evidence="8">
    <location>
        <position position="140"/>
    </location>
    <ligand>
        <name>heme c</name>
        <dbReference type="ChEBI" id="CHEBI:61717"/>
        <label>2</label>
    </ligand>
</feature>
<dbReference type="OrthoDB" id="9773456at2"/>
<keyword evidence="7 9" id="KW-0408">Iron</keyword>
<dbReference type="EMBL" id="NSKB01000006">
    <property type="protein sequence ID" value="PAU75437.1"/>
    <property type="molecule type" value="Genomic_DNA"/>
</dbReference>
<comment type="subcellular location">
    <subcellularLocation>
        <location evidence="1">Periplasm</location>
    </subcellularLocation>
</comment>
<feature type="signal peptide" evidence="10">
    <location>
        <begin position="1"/>
        <end position="32"/>
    </location>
</feature>
<keyword evidence="4 9" id="KW-0479">Metal-binding</keyword>
<dbReference type="InterPro" id="IPR024167">
    <property type="entry name" value="Cytochrome_c4-like"/>
</dbReference>
<dbReference type="SUPFAM" id="SSF46626">
    <property type="entry name" value="Cytochrome c"/>
    <property type="match status" value="2"/>
</dbReference>
<dbReference type="RefSeq" id="WP_095621863.1">
    <property type="nucleotide sequence ID" value="NZ_NSKB01000006.1"/>
</dbReference>
<evidence type="ECO:0000313" key="12">
    <source>
        <dbReference type="EMBL" id="PAU75437.1"/>
    </source>
</evidence>
<evidence type="ECO:0000256" key="5">
    <source>
        <dbReference type="ARBA" id="ARBA00022764"/>
    </source>
</evidence>
<proteinExistence type="predicted"/>
<name>A0A2A2ESX0_9GAMM</name>
<feature type="domain" description="Cytochrome c" evidence="11">
    <location>
        <begin position="33"/>
        <end position="115"/>
    </location>
</feature>
<dbReference type="InterPro" id="IPR009056">
    <property type="entry name" value="Cyt_c-like_dom"/>
</dbReference>
<evidence type="ECO:0000256" key="10">
    <source>
        <dbReference type="SAM" id="SignalP"/>
    </source>
</evidence>
<dbReference type="AlphaFoldDB" id="A0A2A2ESX0"/>
<evidence type="ECO:0000256" key="4">
    <source>
        <dbReference type="ARBA" id="ARBA00022723"/>
    </source>
</evidence>
<dbReference type="PANTHER" id="PTHR33751:SF9">
    <property type="entry name" value="CYTOCHROME C4"/>
    <property type="match status" value="1"/>
</dbReference>
<evidence type="ECO:0000256" key="6">
    <source>
        <dbReference type="ARBA" id="ARBA00022982"/>
    </source>
</evidence>
<dbReference type="InterPro" id="IPR006311">
    <property type="entry name" value="TAT_signal"/>
</dbReference>
<dbReference type="GO" id="GO:0009055">
    <property type="term" value="F:electron transfer activity"/>
    <property type="evidence" value="ECO:0007669"/>
    <property type="project" value="InterPro"/>
</dbReference>
<evidence type="ECO:0000256" key="7">
    <source>
        <dbReference type="ARBA" id="ARBA00023004"/>
    </source>
</evidence>
<evidence type="ECO:0000256" key="8">
    <source>
        <dbReference type="PIRSR" id="PIRSR000005-1"/>
    </source>
</evidence>
<dbReference type="PROSITE" id="PS51318">
    <property type="entry name" value="TAT"/>
    <property type="match status" value="1"/>
</dbReference>
<dbReference type="GO" id="GO:0005506">
    <property type="term" value="F:iron ion binding"/>
    <property type="evidence" value="ECO:0007669"/>
    <property type="project" value="InterPro"/>
</dbReference>
<dbReference type="InterPro" id="IPR050597">
    <property type="entry name" value="Cytochrome_c_Oxidase_Subunit"/>
</dbReference>
<feature type="binding site" description="axial binding residue" evidence="9">
    <location>
        <position position="92"/>
    </location>
    <ligand>
        <name>heme c</name>
        <dbReference type="ChEBI" id="CHEBI:61717"/>
        <label>1</label>
    </ligand>
    <ligandPart>
        <name>Fe</name>
        <dbReference type="ChEBI" id="CHEBI:18248"/>
    </ligandPart>
</feature>
<feature type="binding site" description="axial binding residue" evidence="9">
    <location>
        <position position="184"/>
    </location>
    <ligand>
        <name>heme c</name>
        <dbReference type="ChEBI" id="CHEBI:61717"/>
        <label>2</label>
    </ligand>
    <ligandPart>
        <name>Fe</name>
        <dbReference type="ChEBI" id="CHEBI:18248"/>
    </ligandPart>
</feature>
<feature type="binding site" description="covalent" evidence="8">
    <location>
        <position position="49"/>
    </location>
    <ligand>
        <name>heme c</name>
        <dbReference type="ChEBI" id="CHEBI:61717"/>
        <label>1</label>
    </ligand>
</feature>
<gene>
    <name evidence="12" type="ORF">CK498_16005</name>
</gene>
<feature type="binding site" description="axial binding residue" evidence="9">
    <location>
        <position position="53"/>
    </location>
    <ligand>
        <name>heme c</name>
        <dbReference type="ChEBI" id="CHEBI:61717"/>
        <label>1</label>
    </ligand>
    <ligandPart>
        <name>Fe</name>
        <dbReference type="ChEBI" id="CHEBI:18248"/>
    </ligandPart>
</feature>
<dbReference type="PROSITE" id="PS51007">
    <property type="entry name" value="CYTC"/>
    <property type="match status" value="2"/>
</dbReference>
<dbReference type="GO" id="GO:0042597">
    <property type="term" value="C:periplasmic space"/>
    <property type="evidence" value="ECO:0007669"/>
    <property type="project" value="UniProtKB-SubCell"/>
</dbReference>
<feature type="binding site" description="axial binding residue" evidence="9">
    <location>
        <position position="144"/>
    </location>
    <ligand>
        <name>heme c</name>
        <dbReference type="ChEBI" id="CHEBI:61717"/>
        <label>2</label>
    </ligand>
    <ligandPart>
        <name>Fe</name>
        <dbReference type="ChEBI" id="CHEBI:18248"/>
    </ligandPart>
</feature>
<reference evidence="12 13" key="1">
    <citation type="submission" date="2017-08" db="EMBL/GenBank/DDBJ databases">
        <title>Halomonas alkalisoli sp. nov., isolated from saline alkaline soil.</title>
        <authorList>
            <person name="Wang D."/>
            <person name="Zhang G."/>
        </authorList>
    </citation>
    <scope>NUCLEOTIDE SEQUENCE [LARGE SCALE GENOMIC DNA]</scope>
    <source>
        <strain evidence="12 13">WRN001</strain>
    </source>
</reference>
<keyword evidence="3 8" id="KW-0349">Heme</keyword>
<dbReference type="Pfam" id="PF13442">
    <property type="entry name" value="Cytochrome_CBB3"/>
    <property type="match status" value="1"/>
</dbReference>
<dbReference type="PANTHER" id="PTHR33751">
    <property type="entry name" value="CBB3-TYPE CYTOCHROME C OXIDASE SUBUNIT FIXP"/>
    <property type="match status" value="1"/>
</dbReference>
<keyword evidence="6" id="KW-0249">Electron transport</keyword>
<evidence type="ECO:0000313" key="13">
    <source>
        <dbReference type="Proteomes" id="UP000217771"/>
    </source>
</evidence>
<dbReference type="Pfam" id="PF00034">
    <property type="entry name" value="Cytochrom_C"/>
    <property type="match status" value="1"/>
</dbReference>
<accession>A0A2A2ESX0</accession>
<comment type="caution">
    <text evidence="12">The sequence shown here is derived from an EMBL/GenBank/DDBJ whole genome shotgun (WGS) entry which is preliminary data.</text>
</comment>
<sequence length="210" mass="22996">MRLTTRAPWRRALVAWGGAAALGLSLALPAAAEDAPAVGLPFEEQLQVCGACHGSDGNSQQAGTPSLAGQPELTIVNQMIYFRERLRQNEVMTPQARGLPDGEIQALAAYYHEQPVAAPEGEPDSELKARGQELAAQQRCASCHQSDYRGREQMPRLAGQREDYLFAAMVAYRDRTRGGPDTTMIDVMRGVPDEDIEAMAHYLTYLHAEE</sequence>
<dbReference type="Proteomes" id="UP000217771">
    <property type="component" value="Unassembled WGS sequence"/>
</dbReference>
<comment type="PTM">
    <text evidence="8">Binds 2 heme c groups covalently per subunit.</text>
</comment>
<evidence type="ECO:0000256" key="2">
    <source>
        <dbReference type="ARBA" id="ARBA00022448"/>
    </source>
</evidence>
<evidence type="ECO:0000256" key="3">
    <source>
        <dbReference type="ARBA" id="ARBA00022617"/>
    </source>
</evidence>
<keyword evidence="2" id="KW-0813">Transport</keyword>
<keyword evidence="10" id="KW-0732">Signal</keyword>
<feature type="binding site" description="covalent" evidence="8">
    <location>
        <position position="52"/>
    </location>
    <ligand>
        <name>heme c</name>
        <dbReference type="ChEBI" id="CHEBI:61717"/>
        <label>1</label>
    </ligand>
</feature>
<evidence type="ECO:0000256" key="1">
    <source>
        <dbReference type="ARBA" id="ARBA00004418"/>
    </source>
</evidence>
<keyword evidence="13" id="KW-1185">Reference proteome</keyword>
<organism evidence="12 13">
    <name type="scientific">Halomonas salipaludis</name>
    <dbReference type="NCBI Taxonomy" id="2032625"/>
    <lineage>
        <taxon>Bacteria</taxon>
        <taxon>Pseudomonadati</taxon>
        <taxon>Pseudomonadota</taxon>
        <taxon>Gammaproteobacteria</taxon>
        <taxon>Oceanospirillales</taxon>
        <taxon>Halomonadaceae</taxon>
        <taxon>Halomonas</taxon>
    </lineage>
</organism>
<feature type="domain" description="Cytochrome c" evidence="11">
    <location>
        <begin position="126"/>
        <end position="207"/>
    </location>
</feature>
<evidence type="ECO:0000256" key="9">
    <source>
        <dbReference type="PIRSR" id="PIRSR000005-2"/>
    </source>
</evidence>
<dbReference type="Gene3D" id="1.10.760.10">
    <property type="entry name" value="Cytochrome c-like domain"/>
    <property type="match status" value="2"/>
</dbReference>
<dbReference type="PIRSF" id="PIRSF000005">
    <property type="entry name" value="Cytochrome_c4"/>
    <property type="match status" value="1"/>
</dbReference>